<dbReference type="EMBL" id="CP042997">
    <property type="protein sequence ID" value="QEH32355.1"/>
    <property type="molecule type" value="Genomic_DNA"/>
</dbReference>
<protein>
    <submittedName>
        <fullName evidence="2">Uncharacterized protein</fullName>
    </submittedName>
</protein>
<evidence type="ECO:0000313" key="3">
    <source>
        <dbReference type="Proteomes" id="UP000324233"/>
    </source>
</evidence>
<reference evidence="2 3" key="1">
    <citation type="submission" date="2019-08" db="EMBL/GenBank/DDBJ databases">
        <title>Deep-cultivation of Planctomycetes and their phenomic and genomic characterization uncovers novel biology.</title>
        <authorList>
            <person name="Wiegand S."/>
            <person name="Jogler M."/>
            <person name="Boedeker C."/>
            <person name="Pinto D."/>
            <person name="Vollmers J."/>
            <person name="Rivas-Marin E."/>
            <person name="Kohn T."/>
            <person name="Peeters S.H."/>
            <person name="Heuer A."/>
            <person name="Rast P."/>
            <person name="Oberbeckmann S."/>
            <person name="Bunk B."/>
            <person name="Jeske O."/>
            <person name="Meyerdierks A."/>
            <person name="Storesund J.E."/>
            <person name="Kallscheuer N."/>
            <person name="Luecker S."/>
            <person name="Lage O.M."/>
            <person name="Pohl T."/>
            <person name="Merkel B.J."/>
            <person name="Hornburger P."/>
            <person name="Mueller R.-W."/>
            <person name="Bruemmer F."/>
            <person name="Labrenz M."/>
            <person name="Spormann A.M."/>
            <person name="Op den Camp H."/>
            <person name="Overmann J."/>
            <person name="Amann R."/>
            <person name="Jetten M.S.M."/>
            <person name="Mascher T."/>
            <person name="Medema M.H."/>
            <person name="Devos D.P."/>
            <person name="Kaster A.-K."/>
            <person name="Ovreas L."/>
            <person name="Rohde M."/>
            <person name="Galperin M.Y."/>
            <person name="Jogler C."/>
        </authorList>
    </citation>
    <scope>NUCLEOTIDE SEQUENCE [LARGE SCALE GENOMIC DNA]</scope>
    <source>
        <strain evidence="2 3">OJF2</strain>
    </source>
</reference>
<accession>A0A5B9VX47</accession>
<proteinExistence type="predicted"/>
<gene>
    <name evidence="2" type="ORF">OJF2_08250</name>
</gene>
<dbReference type="KEGG" id="agv:OJF2_08250"/>
<evidence type="ECO:0000256" key="1">
    <source>
        <dbReference type="SAM" id="MobiDB-lite"/>
    </source>
</evidence>
<keyword evidence="3" id="KW-1185">Reference proteome</keyword>
<feature type="region of interest" description="Disordered" evidence="1">
    <location>
        <begin position="1"/>
        <end position="30"/>
    </location>
</feature>
<evidence type="ECO:0000313" key="2">
    <source>
        <dbReference type="EMBL" id="QEH32355.1"/>
    </source>
</evidence>
<dbReference type="Proteomes" id="UP000324233">
    <property type="component" value="Chromosome"/>
</dbReference>
<dbReference type="AlphaFoldDB" id="A0A5B9VX47"/>
<name>A0A5B9VX47_9BACT</name>
<sequence>MGVGLLVAPPAPLSRISKDRDGKAPRAGKG</sequence>
<organism evidence="2 3">
    <name type="scientific">Aquisphaera giovannonii</name>
    <dbReference type="NCBI Taxonomy" id="406548"/>
    <lineage>
        <taxon>Bacteria</taxon>
        <taxon>Pseudomonadati</taxon>
        <taxon>Planctomycetota</taxon>
        <taxon>Planctomycetia</taxon>
        <taxon>Isosphaerales</taxon>
        <taxon>Isosphaeraceae</taxon>
        <taxon>Aquisphaera</taxon>
    </lineage>
</organism>